<keyword evidence="2" id="KW-1185">Reference proteome</keyword>
<proteinExistence type="predicted"/>
<dbReference type="AlphaFoldDB" id="A0AAG5CQC4"/>
<dbReference type="EnsemblMetazoa" id="ENSAATROPT001059">
    <property type="protein sequence ID" value="ENSAATROPP001011"/>
    <property type="gene ID" value="ENSAATROPG000845"/>
</dbReference>
<dbReference type="Proteomes" id="UP000075880">
    <property type="component" value="Unassembled WGS sequence"/>
</dbReference>
<accession>A0AAG5CQC4</accession>
<name>A0AAG5CQC4_ANOAO</name>
<evidence type="ECO:0000313" key="2">
    <source>
        <dbReference type="Proteomes" id="UP000075880"/>
    </source>
</evidence>
<reference evidence="1" key="1">
    <citation type="submission" date="2024-04" db="UniProtKB">
        <authorList>
            <consortium name="EnsemblMetazoa"/>
        </authorList>
    </citation>
    <scope>IDENTIFICATION</scope>
    <source>
        <strain evidence="1">EBRO</strain>
    </source>
</reference>
<protein>
    <submittedName>
        <fullName evidence="1">Uncharacterized protein</fullName>
    </submittedName>
</protein>
<sequence>MILVVEALQLAVQNNLVAVLDEANVLVVQLQLVVDAIHLENLAVRADHLQHTVRQICQLRVDVVGVAKEPIQRPRFELRA</sequence>
<organism evidence="1 2">
    <name type="scientific">Anopheles atroparvus</name>
    <name type="common">European mosquito</name>
    <dbReference type="NCBI Taxonomy" id="41427"/>
    <lineage>
        <taxon>Eukaryota</taxon>
        <taxon>Metazoa</taxon>
        <taxon>Ecdysozoa</taxon>
        <taxon>Arthropoda</taxon>
        <taxon>Hexapoda</taxon>
        <taxon>Insecta</taxon>
        <taxon>Pterygota</taxon>
        <taxon>Neoptera</taxon>
        <taxon>Endopterygota</taxon>
        <taxon>Diptera</taxon>
        <taxon>Nematocera</taxon>
        <taxon>Culicoidea</taxon>
        <taxon>Culicidae</taxon>
        <taxon>Anophelinae</taxon>
        <taxon>Anopheles</taxon>
    </lineage>
</organism>
<evidence type="ECO:0000313" key="1">
    <source>
        <dbReference type="EnsemblMetazoa" id="ENSAATROPP001011"/>
    </source>
</evidence>